<keyword evidence="3" id="KW-0547">Nucleotide-binding</keyword>
<evidence type="ECO:0000313" key="7">
    <source>
        <dbReference type="Proteomes" id="UP000515856"/>
    </source>
</evidence>
<evidence type="ECO:0000256" key="1">
    <source>
        <dbReference type="ARBA" id="ARBA00005417"/>
    </source>
</evidence>
<dbReference type="InterPro" id="IPR017871">
    <property type="entry name" value="ABC_transporter-like_CS"/>
</dbReference>
<evidence type="ECO:0000256" key="4">
    <source>
        <dbReference type="ARBA" id="ARBA00022840"/>
    </source>
</evidence>
<reference evidence="6 7" key="1">
    <citation type="submission" date="2020-08" db="EMBL/GenBank/DDBJ databases">
        <authorList>
            <person name="Liu C."/>
            <person name="Sun Q."/>
        </authorList>
    </citation>
    <scope>NUCLEOTIDE SEQUENCE [LARGE SCALE GENOMIC DNA]</scope>
    <source>
        <strain evidence="6 7">NSJ-61</strain>
    </source>
</reference>
<dbReference type="KEGG" id="ehn:H9Q80_09360"/>
<keyword evidence="7" id="KW-1185">Reference proteome</keyword>
<dbReference type="PANTHER" id="PTHR43335">
    <property type="entry name" value="ABC TRANSPORTER, ATP-BINDING PROTEIN"/>
    <property type="match status" value="1"/>
</dbReference>
<comment type="similarity">
    <text evidence="1">Belongs to the ABC transporter superfamily.</text>
</comment>
<dbReference type="SMART" id="SM00382">
    <property type="entry name" value="AAA"/>
    <property type="match status" value="1"/>
</dbReference>
<keyword evidence="2" id="KW-0813">Transport</keyword>
<protein>
    <submittedName>
        <fullName evidence="6">ABC transporter ATP-binding protein</fullName>
    </submittedName>
</protein>
<dbReference type="GO" id="GO:0005524">
    <property type="term" value="F:ATP binding"/>
    <property type="evidence" value="ECO:0007669"/>
    <property type="project" value="UniProtKB-KW"/>
</dbReference>
<dbReference type="PANTHER" id="PTHR43335:SF2">
    <property type="entry name" value="ABC TRANSPORTER, ATP-BINDING PROTEIN"/>
    <property type="match status" value="1"/>
</dbReference>
<dbReference type="PROSITE" id="PS50893">
    <property type="entry name" value="ABC_TRANSPORTER_2"/>
    <property type="match status" value="1"/>
</dbReference>
<accession>A0A7G9GTI7</accession>
<evidence type="ECO:0000313" key="6">
    <source>
        <dbReference type="EMBL" id="QNM14119.1"/>
    </source>
</evidence>
<evidence type="ECO:0000256" key="3">
    <source>
        <dbReference type="ARBA" id="ARBA00022741"/>
    </source>
</evidence>
<dbReference type="InterPro" id="IPR027417">
    <property type="entry name" value="P-loop_NTPase"/>
</dbReference>
<dbReference type="Pfam" id="PF00005">
    <property type="entry name" value="ABC_tran"/>
    <property type="match status" value="1"/>
</dbReference>
<evidence type="ECO:0000256" key="2">
    <source>
        <dbReference type="ARBA" id="ARBA00022448"/>
    </source>
</evidence>
<gene>
    <name evidence="6" type="ORF">H9Q80_09360</name>
</gene>
<dbReference type="Gene3D" id="3.40.50.300">
    <property type="entry name" value="P-loop containing nucleotide triphosphate hydrolases"/>
    <property type="match status" value="1"/>
</dbReference>
<dbReference type="AlphaFoldDB" id="A0A7G9GTI7"/>
<keyword evidence="4 6" id="KW-0067">ATP-binding</keyword>
<dbReference type="GO" id="GO:0016887">
    <property type="term" value="F:ATP hydrolysis activity"/>
    <property type="evidence" value="ECO:0007669"/>
    <property type="project" value="InterPro"/>
</dbReference>
<feature type="domain" description="ABC transporter" evidence="5">
    <location>
        <begin position="3"/>
        <end position="231"/>
    </location>
</feature>
<proteinExistence type="inferred from homology"/>
<dbReference type="CDD" id="cd03264">
    <property type="entry name" value="ABC_drug_resistance_like"/>
    <property type="match status" value="1"/>
</dbReference>
<organism evidence="6 7">
    <name type="scientific">[Eubacterium] hominis</name>
    <dbReference type="NCBI Taxonomy" id="2764325"/>
    <lineage>
        <taxon>Bacteria</taxon>
        <taxon>Bacillati</taxon>
        <taxon>Bacillota</taxon>
        <taxon>Erysipelotrichia</taxon>
        <taxon>Erysipelotrichales</taxon>
        <taxon>Erysipelotrichaceae</taxon>
        <taxon>Amedibacillus</taxon>
    </lineage>
</organism>
<dbReference type="SUPFAM" id="SSF52540">
    <property type="entry name" value="P-loop containing nucleoside triphosphate hydrolases"/>
    <property type="match status" value="1"/>
</dbReference>
<dbReference type="InterPro" id="IPR003439">
    <property type="entry name" value="ABC_transporter-like_ATP-bd"/>
</dbReference>
<dbReference type="RefSeq" id="WP_117454835.1">
    <property type="nucleotide sequence ID" value="NZ_CP060636.1"/>
</dbReference>
<dbReference type="PROSITE" id="PS00211">
    <property type="entry name" value="ABC_TRANSPORTER_1"/>
    <property type="match status" value="1"/>
</dbReference>
<dbReference type="InterPro" id="IPR003593">
    <property type="entry name" value="AAA+_ATPase"/>
</dbReference>
<name>A0A7G9GTI7_9FIRM</name>
<sequence>MEVEIKDITKYYKKHMALDHVNLCLHHGVYGFVGPNGAGKTTLINILVNVLDPSGGNIFYDGKNIKDDIESYLDQVGYLPQYPKFYGDFTCAEFLKYMCVLKDIKKSKIASKVKKVLQLCNLEDVQNRKIKEFSGGMRQRLGIAQAILNDPKLLILDEPTAGLDPKERIRFRNVISNLSTDRIVILATHIMEDVESIANEVILIQKGKLLGVKRTEDMLEEIKGKVWLRKILQSSLSDYENKYMISSIIHENEYVSIRYISDQEETGALSVEPKLEEVYLYYFQSGEHV</sequence>
<evidence type="ECO:0000259" key="5">
    <source>
        <dbReference type="PROSITE" id="PS50893"/>
    </source>
</evidence>
<dbReference type="EMBL" id="CP060636">
    <property type="protein sequence ID" value="QNM14119.1"/>
    <property type="molecule type" value="Genomic_DNA"/>
</dbReference>
<dbReference type="Proteomes" id="UP000515856">
    <property type="component" value="Chromosome"/>
</dbReference>